<dbReference type="EnsemblMetazoa" id="XM_028276338.2">
    <property type="protein sequence ID" value="XP_028132139.2"/>
    <property type="gene ID" value="LOC114327664"/>
</dbReference>
<evidence type="ECO:0000256" key="1">
    <source>
        <dbReference type="ARBA" id="ARBA00022670"/>
    </source>
</evidence>
<dbReference type="CDD" id="cd00190">
    <property type="entry name" value="Tryp_SPc"/>
    <property type="match status" value="1"/>
</dbReference>
<dbReference type="InterPro" id="IPR043504">
    <property type="entry name" value="Peptidase_S1_PA_chymotrypsin"/>
</dbReference>
<dbReference type="InterPro" id="IPR038565">
    <property type="entry name" value="CLIP_sf"/>
</dbReference>
<name>A0ABM5IGC0_DIAVI</name>
<dbReference type="SMART" id="SM00020">
    <property type="entry name" value="Tryp_SPc"/>
    <property type="match status" value="1"/>
</dbReference>
<keyword evidence="4" id="KW-0720">Serine protease</keyword>
<dbReference type="InterPro" id="IPR022700">
    <property type="entry name" value="CLIP"/>
</dbReference>
<evidence type="ECO:0000313" key="10">
    <source>
        <dbReference type="EnsemblMetazoa" id="XP_028132139.2"/>
    </source>
</evidence>
<evidence type="ECO:0000256" key="7">
    <source>
        <dbReference type="SAM" id="SignalP"/>
    </source>
</evidence>
<dbReference type="PANTHER" id="PTHR24256">
    <property type="entry name" value="TRYPTASE-RELATED"/>
    <property type="match status" value="1"/>
</dbReference>
<evidence type="ECO:0000256" key="4">
    <source>
        <dbReference type="ARBA" id="ARBA00022825"/>
    </source>
</evidence>
<sequence>MVQQYIIAGFALFFVFVCCVHADYRIDCISPNKENTKCESIYKCKTFTDALKGTVTQSQKDFMKESLCGYYDNIPIVCCGTKSDYTSKRTRRSTESKTNSVIAETQCGVLVNDHLTSGKPQDYPWAVKLIYNQTLHRCEGTLIHKRYILTSAQCVNKFIANYHGKLAKATLGLSSCSEGKSCVKSALDVGIESVTIHKDYGTLRGAPHDNIALIRLDQDISFNENILPVCLPQQEEEPEVGDKVIAVGWYKRSSTKLNAELTIVDNKVCQEHYKKANYDQTVVTERNICAAGYASKICAGVSGSSLVRLTAKNTYVLEGIRSFGPVKCGDTVPTVYTKVQQYLQWIHDNIKN</sequence>
<proteinExistence type="inferred from homology"/>
<dbReference type="SUPFAM" id="SSF50494">
    <property type="entry name" value="Trypsin-like serine proteases"/>
    <property type="match status" value="1"/>
</dbReference>
<dbReference type="GeneID" id="114327664"/>
<keyword evidence="5" id="KW-1015">Disulfide bond</keyword>
<dbReference type="RefSeq" id="XP_028132139.2">
    <property type="nucleotide sequence ID" value="XM_028276338.2"/>
</dbReference>
<feature type="signal peptide" evidence="7">
    <location>
        <begin position="1"/>
        <end position="22"/>
    </location>
</feature>
<dbReference type="Pfam" id="PF00089">
    <property type="entry name" value="Trypsin"/>
    <property type="match status" value="1"/>
</dbReference>
<dbReference type="SMART" id="SM00680">
    <property type="entry name" value="CLIP"/>
    <property type="match status" value="1"/>
</dbReference>
<comment type="similarity">
    <text evidence="6">Belongs to the peptidase S1 family. CLIP subfamily.</text>
</comment>
<feature type="domain" description="Peptidase S1" evidence="8">
    <location>
        <begin position="115"/>
        <end position="351"/>
    </location>
</feature>
<reference evidence="10" key="1">
    <citation type="submission" date="2025-05" db="UniProtKB">
        <authorList>
            <consortium name="EnsemblMetazoa"/>
        </authorList>
    </citation>
    <scope>IDENTIFICATION</scope>
</reference>
<keyword evidence="11" id="KW-1185">Reference proteome</keyword>
<keyword evidence="3" id="KW-0378">Hydrolase</keyword>
<evidence type="ECO:0000256" key="5">
    <source>
        <dbReference type="ARBA" id="ARBA00023157"/>
    </source>
</evidence>
<protein>
    <recommendedName>
        <fullName evidence="12">CLIP domain-containing serine protease</fullName>
    </recommendedName>
</protein>
<dbReference type="PROSITE" id="PS51888">
    <property type="entry name" value="CLIP"/>
    <property type="match status" value="1"/>
</dbReference>
<evidence type="ECO:0000259" key="8">
    <source>
        <dbReference type="PROSITE" id="PS50240"/>
    </source>
</evidence>
<feature type="domain" description="Clip" evidence="9">
    <location>
        <begin position="27"/>
        <end position="79"/>
    </location>
</feature>
<evidence type="ECO:0008006" key="12">
    <source>
        <dbReference type="Google" id="ProtNLM"/>
    </source>
</evidence>
<dbReference type="InterPro" id="IPR009003">
    <property type="entry name" value="Peptidase_S1_PA"/>
</dbReference>
<organism evidence="10 11">
    <name type="scientific">Diabrotica virgifera virgifera</name>
    <name type="common">western corn rootworm</name>
    <dbReference type="NCBI Taxonomy" id="50390"/>
    <lineage>
        <taxon>Eukaryota</taxon>
        <taxon>Metazoa</taxon>
        <taxon>Ecdysozoa</taxon>
        <taxon>Arthropoda</taxon>
        <taxon>Hexapoda</taxon>
        <taxon>Insecta</taxon>
        <taxon>Pterygota</taxon>
        <taxon>Neoptera</taxon>
        <taxon>Endopterygota</taxon>
        <taxon>Coleoptera</taxon>
        <taxon>Polyphaga</taxon>
        <taxon>Cucujiformia</taxon>
        <taxon>Chrysomeloidea</taxon>
        <taxon>Chrysomelidae</taxon>
        <taxon>Galerucinae</taxon>
        <taxon>Diabroticina</taxon>
        <taxon>Diabroticites</taxon>
        <taxon>Diabrotica</taxon>
    </lineage>
</organism>
<dbReference type="Gene3D" id="3.30.1640.30">
    <property type="match status" value="1"/>
</dbReference>
<evidence type="ECO:0000259" key="9">
    <source>
        <dbReference type="PROSITE" id="PS51888"/>
    </source>
</evidence>
<evidence type="ECO:0000313" key="11">
    <source>
        <dbReference type="Proteomes" id="UP001652700"/>
    </source>
</evidence>
<dbReference type="PROSITE" id="PS50240">
    <property type="entry name" value="TRYPSIN_DOM"/>
    <property type="match status" value="1"/>
</dbReference>
<evidence type="ECO:0000256" key="6">
    <source>
        <dbReference type="ARBA" id="ARBA00024195"/>
    </source>
</evidence>
<dbReference type="Gene3D" id="2.40.10.10">
    <property type="entry name" value="Trypsin-like serine proteases"/>
    <property type="match status" value="1"/>
</dbReference>
<dbReference type="Proteomes" id="UP001652700">
    <property type="component" value="Unplaced"/>
</dbReference>
<keyword evidence="1" id="KW-0645">Protease</keyword>
<dbReference type="Pfam" id="PF12032">
    <property type="entry name" value="CLIP"/>
    <property type="match status" value="1"/>
</dbReference>
<dbReference type="InterPro" id="IPR001254">
    <property type="entry name" value="Trypsin_dom"/>
</dbReference>
<feature type="chain" id="PRO_5047044824" description="CLIP domain-containing serine protease" evidence="7">
    <location>
        <begin position="23"/>
        <end position="352"/>
    </location>
</feature>
<dbReference type="InterPro" id="IPR051487">
    <property type="entry name" value="Ser/Thr_Proteases_Immune/Dev"/>
</dbReference>
<evidence type="ECO:0000256" key="3">
    <source>
        <dbReference type="ARBA" id="ARBA00022801"/>
    </source>
</evidence>
<keyword evidence="2 7" id="KW-0732">Signal</keyword>
<accession>A0ABM5IGC0</accession>
<evidence type="ECO:0000256" key="2">
    <source>
        <dbReference type="ARBA" id="ARBA00022729"/>
    </source>
</evidence>